<dbReference type="SUPFAM" id="SSF47413">
    <property type="entry name" value="lambda repressor-like DNA-binding domains"/>
    <property type="match status" value="1"/>
</dbReference>
<dbReference type="PROSITE" id="PS50943">
    <property type="entry name" value="HTH_CROC1"/>
    <property type="match status" value="1"/>
</dbReference>
<evidence type="ECO:0000313" key="3">
    <source>
        <dbReference type="Proteomes" id="UP000824262"/>
    </source>
</evidence>
<organism evidence="2 3">
    <name type="scientific">Candidatus Scatomorpha intestinavium</name>
    <dbReference type="NCBI Taxonomy" id="2840922"/>
    <lineage>
        <taxon>Bacteria</taxon>
        <taxon>Bacillati</taxon>
        <taxon>Bacillota</taxon>
        <taxon>Clostridia</taxon>
        <taxon>Eubacteriales</taxon>
        <taxon>Candidatus Scatomorpha</taxon>
    </lineage>
</organism>
<feature type="domain" description="HTH cro/C1-type" evidence="1">
    <location>
        <begin position="11"/>
        <end position="64"/>
    </location>
</feature>
<dbReference type="SMART" id="SM00530">
    <property type="entry name" value="HTH_XRE"/>
    <property type="match status" value="1"/>
</dbReference>
<gene>
    <name evidence="2" type="ORF">IAB77_07040</name>
</gene>
<dbReference type="Pfam" id="PF01381">
    <property type="entry name" value="HTH_3"/>
    <property type="match status" value="1"/>
</dbReference>
<dbReference type="GO" id="GO:0003677">
    <property type="term" value="F:DNA binding"/>
    <property type="evidence" value="ECO:0007669"/>
    <property type="project" value="InterPro"/>
</dbReference>
<sequence length="110" mass="12302">MEKSNNLSRKLKELQAEKGKSQAEFSRELGIAQSTIQSIMKEGNTTLDTLIRISIATESSLDELVFGDSARKATREFLSVLNCYNDLPEGKQGEVQLHVNALLELFNNEQ</sequence>
<proteinExistence type="predicted"/>
<comment type="caution">
    <text evidence="2">The sequence shown here is derived from an EMBL/GenBank/DDBJ whole genome shotgun (WGS) entry which is preliminary data.</text>
</comment>
<evidence type="ECO:0000313" key="2">
    <source>
        <dbReference type="EMBL" id="HIQ78999.1"/>
    </source>
</evidence>
<dbReference type="AlphaFoldDB" id="A0A9D0ZEV0"/>
<protein>
    <submittedName>
        <fullName evidence="2">Helix-turn-helix transcriptional regulator</fullName>
    </submittedName>
</protein>
<name>A0A9D0ZEV0_9FIRM</name>
<accession>A0A9D0ZEV0</accession>
<evidence type="ECO:0000259" key="1">
    <source>
        <dbReference type="PROSITE" id="PS50943"/>
    </source>
</evidence>
<dbReference type="Proteomes" id="UP000824262">
    <property type="component" value="Unassembled WGS sequence"/>
</dbReference>
<dbReference type="Gene3D" id="1.10.260.40">
    <property type="entry name" value="lambda repressor-like DNA-binding domains"/>
    <property type="match status" value="1"/>
</dbReference>
<dbReference type="InterPro" id="IPR010982">
    <property type="entry name" value="Lambda_DNA-bd_dom_sf"/>
</dbReference>
<dbReference type="CDD" id="cd00093">
    <property type="entry name" value="HTH_XRE"/>
    <property type="match status" value="1"/>
</dbReference>
<dbReference type="EMBL" id="DVGA01000070">
    <property type="protein sequence ID" value="HIQ78999.1"/>
    <property type="molecule type" value="Genomic_DNA"/>
</dbReference>
<dbReference type="InterPro" id="IPR001387">
    <property type="entry name" value="Cro/C1-type_HTH"/>
</dbReference>
<reference evidence="2" key="2">
    <citation type="journal article" date="2021" name="PeerJ">
        <title>Extensive microbial diversity within the chicken gut microbiome revealed by metagenomics and culture.</title>
        <authorList>
            <person name="Gilroy R."/>
            <person name="Ravi A."/>
            <person name="Getino M."/>
            <person name="Pursley I."/>
            <person name="Horton D.L."/>
            <person name="Alikhan N.F."/>
            <person name="Baker D."/>
            <person name="Gharbi K."/>
            <person name="Hall N."/>
            <person name="Watson M."/>
            <person name="Adriaenssens E.M."/>
            <person name="Foster-Nyarko E."/>
            <person name="Jarju S."/>
            <person name="Secka A."/>
            <person name="Antonio M."/>
            <person name="Oren A."/>
            <person name="Chaudhuri R.R."/>
            <person name="La Ragione R."/>
            <person name="Hildebrand F."/>
            <person name="Pallen M.J."/>
        </authorList>
    </citation>
    <scope>NUCLEOTIDE SEQUENCE</scope>
    <source>
        <strain evidence="2">ChiBcolR7-354</strain>
    </source>
</reference>
<reference evidence="2" key="1">
    <citation type="submission" date="2020-10" db="EMBL/GenBank/DDBJ databases">
        <authorList>
            <person name="Gilroy R."/>
        </authorList>
    </citation>
    <scope>NUCLEOTIDE SEQUENCE</scope>
    <source>
        <strain evidence="2">ChiBcolR7-354</strain>
    </source>
</reference>